<name>A0A9N7Z512_PLEPL</name>
<evidence type="ECO:0000313" key="3">
    <source>
        <dbReference type="Proteomes" id="UP001153269"/>
    </source>
</evidence>
<evidence type="ECO:0000313" key="2">
    <source>
        <dbReference type="EMBL" id="CAB1450077.1"/>
    </source>
</evidence>
<dbReference type="AlphaFoldDB" id="A0A9N7Z512"/>
<gene>
    <name evidence="2" type="ORF">PLEPLA_LOCUS37766</name>
</gene>
<feature type="region of interest" description="Disordered" evidence="1">
    <location>
        <begin position="86"/>
        <end position="130"/>
    </location>
</feature>
<feature type="compositionally biased region" description="Basic and acidic residues" evidence="1">
    <location>
        <begin position="88"/>
        <end position="113"/>
    </location>
</feature>
<comment type="caution">
    <text evidence="2">The sequence shown here is derived from an EMBL/GenBank/DDBJ whole genome shotgun (WGS) entry which is preliminary data.</text>
</comment>
<dbReference type="Proteomes" id="UP001153269">
    <property type="component" value="Unassembled WGS sequence"/>
</dbReference>
<feature type="region of interest" description="Disordered" evidence="1">
    <location>
        <begin position="45"/>
        <end position="68"/>
    </location>
</feature>
<evidence type="ECO:0000256" key="1">
    <source>
        <dbReference type="SAM" id="MobiDB-lite"/>
    </source>
</evidence>
<keyword evidence="3" id="KW-1185">Reference proteome</keyword>
<organism evidence="2 3">
    <name type="scientific">Pleuronectes platessa</name>
    <name type="common">European plaice</name>
    <dbReference type="NCBI Taxonomy" id="8262"/>
    <lineage>
        <taxon>Eukaryota</taxon>
        <taxon>Metazoa</taxon>
        <taxon>Chordata</taxon>
        <taxon>Craniata</taxon>
        <taxon>Vertebrata</taxon>
        <taxon>Euteleostomi</taxon>
        <taxon>Actinopterygii</taxon>
        <taxon>Neopterygii</taxon>
        <taxon>Teleostei</taxon>
        <taxon>Neoteleostei</taxon>
        <taxon>Acanthomorphata</taxon>
        <taxon>Carangaria</taxon>
        <taxon>Pleuronectiformes</taxon>
        <taxon>Pleuronectoidei</taxon>
        <taxon>Pleuronectidae</taxon>
        <taxon>Pleuronectes</taxon>
    </lineage>
</organism>
<reference evidence="2" key="1">
    <citation type="submission" date="2020-03" db="EMBL/GenBank/DDBJ databases">
        <authorList>
            <person name="Weist P."/>
        </authorList>
    </citation>
    <scope>NUCLEOTIDE SEQUENCE</scope>
</reference>
<dbReference type="EMBL" id="CADEAL010004040">
    <property type="protein sequence ID" value="CAB1450077.1"/>
    <property type="molecule type" value="Genomic_DNA"/>
</dbReference>
<feature type="compositionally biased region" description="Polar residues" evidence="1">
    <location>
        <begin position="58"/>
        <end position="68"/>
    </location>
</feature>
<proteinExistence type="predicted"/>
<accession>A0A9N7Z512</accession>
<sequence length="255" mass="27966">MQPAVLGARSSCQARSELAYGRSLPRADLFFPLSCIYRFKRKQVANPNKHHVKESSKQTEISAQHDTIGQNTAGTLVLLTSQGGPMEQEAHNNRLDPTEREHSHSAPGSERRTGRASGPQGKGECAGERCGISMRRAGPAVHDGPGQGRGRLTACARLYPPPPPPPPPPPLPATSYFSLASMLWQPQEAFGKSLRNGKSPMPECQKAGALKRWVVPAVFIWAYYMSEQGYADIDERLGKNLVSPRFLRSELLSRK</sequence>
<protein>
    <submittedName>
        <fullName evidence="2">Uncharacterized protein</fullName>
    </submittedName>
</protein>